<evidence type="ECO:0000313" key="2">
    <source>
        <dbReference type="EMBL" id="KAK6206714.1"/>
    </source>
</evidence>
<comment type="caution">
    <text evidence="2">The sequence shown here is derived from an EMBL/GenBank/DDBJ whole genome shotgun (WGS) entry which is preliminary data.</text>
</comment>
<accession>A0AAV9STB6</accession>
<keyword evidence="3" id="KW-1185">Reference proteome</keyword>
<proteinExistence type="predicted"/>
<gene>
    <name evidence="2" type="ORF">QIS74_13202</name>
</gene>
<name>A0AAV9STB6_9PEZI</name>
<dbReference type="AlphaFoldDB" id="A0AAV9STB6"/>
<dbReference type="Gene3D" id="1.25.40.20">
    <property type="entry name" value="Ankyrin repeat-containing domain"/>
    <property type="match status" value="1"/>
</dbReference>
<dbReference type="EMBL" id="JASAOK010000054">
    <property type="protein sequence ID" value="KAK6206714.1"/>
    <property type="molecule type" value="Genomic_DNA"/>
</dbReference>
<sequence length="514" mass="57939">MEVGASVLAFIGFGLTSIKTFHKFVTSIKDGPQKLQDLARALDSLRAAYERTQALQELPGILESSPSLLEQLRRCNDDVDRFSKTLVKMQIQPGERLYSTLRKKFKLPLCEDEIRDMLGIFSGHVSIFTLEISVLDIRIAHRNSSGISQVITGTEHQSNMMRQQHTSLKEIKEDVFRSSSQIEHVQTVVNALALKVESLPAVSTQHSTSILDMLVKLEGKVNELSLREQQMFDDTSRSVSAFDIAPSSGRNMESSNARVVGSIHRLSTLLENKNQIAEFEEAEGIIDDLETLLQQMDTSIQDMGLGEPTSHRTGFQSVEKEHRKEMKRALRVLTSSSKLKVNPQVWSRRDPPSGRVTKRQDNVALYQSQLGDWLLSTRRQWRICETQAEDEEHQEYTATITFKPIAQGGSHHIKVSVQQLQQVNGFYALTPVVSIGRIRPSNSRVFQCIKLGLFDEFFQLIATGEASLQDRDEKGASLLHYAHSQPEICCFLIKHGADVDDLANVSHVDDEYFE</sequence>
<dbReference type="InterPro" id="IPR036770">
    <property type="entry name" value="Ankyrin_rpt-contain_sf"/>
</dbReference>
<organism evidence="2 3">
    <name type="scientific">Colletotrichum tabaci</name>
    <dbReference type="NCBI Taxonomy" id="1209068"/>
    <lineage>
        <taxon>Eukaryota</taxon>
        <taxon>Fungi</taxon>
        <taxon>Dikarya</taxon>
        <taxon>Ascomycota</taxon>
        <taxon>Pezizomycotina</taxon>
        <taxon>Sordariomycetes</taxon>
        <taxon>Hypocreomycetidae</taxon>
        <taxon>Glomerellales</taxon>
        <taxon>Glomerellaceae</taxon>
        <taxon>Colletotrichum</taxon>
        <taxon>Colletotrichum destructivum species complex</taxon>
    </lineage>
</organism>
<reference evidence="2 3" key="1">
    <citation type="submission" date="2023-04" db="EMBL/GenBank/DDBJ databases">
        <title>Colletotrichum tabacum stain YC1 causing leaf anthracnose on Nicotiana tabacum(L.) cv.</title>
        <authorList>
            <person name="Ji Z."/>
            <person name="Wang M."/>
            <person name="Zhang J."/>
            <person name="Wang N."/>
            <person name="Zhou Z."/>
        </authorList>
    </citation>
    <scope>NUCLEOTIDE SEQUENCE [LARGE SCALE GENOMIC DNA]</scope>
    <source>
        <strain evidence="2 3">YC1</strain>
    </source>
</reference>
<evidence type="ECO:0000259" key="1">
    <source>
        <dbReference type="Pfam" id="PF17111"/>
    </source>
</evidence>
<protein>
    <recommendedName>
        <fullName evidence="1">Azaphilone pigments biosynthesis cluster protein L N-terminal domain-containing protein</fullName>
    </recommendedName>
</protein>
<dbReference type="InterPro" id="IPR031348">
    <property type="entry name" value="PigL_N"/>
</dbReference>
<evidence type="ECO:0000313" key="3">
    <source>
        <dbReference type="Proteomes" id="UP001327957"/>
    </source>
</evidence>
<feature type="domain" description="Azaphilone pigments biosynthesis cluster protein L N-terminal" evidence="1">
    <location>
        <begin position="3"/>
        <end position="139"/>
    </location>
</feature>
<dbReference type="Proteomes" id="UP001327957">
    <property type="component" value="Unassembled WGS sequence"/>
</dbReference>
<dbReference type="Pfam" id="PF17111">
    <property type="entry name" value="PigL_N"/>
    <property type="match status" value="1"/>
</dbReference>